<dbReference type="EMBL" id="BAABME010035142">
    <property type="protein sequence ID" value="GAA0158124.1"/>
    <property type="molecule type" value="Genomic_DNA"/>
</dbReference>
<accession>A0AAV3Q6G4</accession>
<dbReference type="EMBL" id="BAABME010035372">
    <property type="protein sequence ID" value="GAA0158776.1"/>
    <property type="molecule type" value="Genomic_DNA"/>
</dbReference>
<evidence type="ECO:0000313" key="3">
    <source>
        <dbReference type="Proteomes" id="UP001454036"/>
    </source>
</evidence>
<sequence>MLKSGNESRVIEFDSNLEDTSINHYEKLPHIFSGNVENSVIDSSNKLDICSPLKNEDFDRPTNSLNNCNNIVTMNITRHRIGRIIRFSKVEVDWSITSTKREWNIIEDDKTRLKRRRRIHEFTVDKLRSIV</sequence>
<evidence type="ECO:0000313" key="2">
    <source>
        <dbReference type="EMBL" id="GAA0158776.1"/>
    </source>
</evidence>
<name>A0AAV3Q6G4_LITER</name>
<dbReference type="AlphaFoldDB" id="A0AAV3Q6G4"/>
<comment type="caution">
    <text evidence="2">The sequence shown here is derived from an EMBL/GenBank/DDBJ whole genome shotgun (WGS) entry which is preliminary data.</text>
</comment>
<dbReference type="Proteomes" id="UP001454036">
    <property type="component" value="Unassembled WGS sequence"/>
</dbReference>
<gene>
    <name evidence="1" type="ORF">LIER_43429</name>
    <name evidence="2" type="ORF">LIER_43460</name>
</gene>
<keyword evidence="3" id="KW-1185">Reference proteome</keyword>
<protein>
    <submittedName>
        <fullName evidence="2">Uncharacterized protein</fullName>
    </submittedName>
</protein>
<proteinExistence type="predicted"/>
<reference evidence="2 3" key="1">
    <citation type="submission" date="2024-01" db="EMBL/GenBank/DDBJ databases">
        <title>The complete chloroplast genome sequence of Lithospermum erythrorhizon: insights into the phylogenetic relationship among Boraginaceae species and the maternal lineages of purple gromwells.</title>
        <authorList>
            <person name="Okada T."/>
            <person name="Watanabe K."/>
        </authorList>
    </citation>
    <scope>NUCLEOTIDE SEQUENCE [LARGE SCALE GENOMIC DNA]</scope>
</reference>
<evidence type="ECO:0000313" key="1">
    <source>
        <dbReference type="EMBL" id="GAA0158124.1"/>
    </source>
</evidence>
<organism evidence="2 3">
    <name type="scientific">Lithospermum erythrorhizon</name>
    <name type="common">Purple gromwell</name>
    <name type="synonym">Lithospermum officinale var. erythrorhizon</name>
    <dbReference type="NCBI Taxonomy" id="34254"/>
    <lineage>
        <taxon>Eukaryota</taxon>
        <taxon>Viridiplantae</taxon>
        <taxon>Streptophyta</taxon>
        <taxon>Embryophyta</taxon>
        <taxon>Tracheophyta</taxon>
        <taxon>Spermatophyta</taxon>
        <taxon>Magnoliopsida</taxon>
        <taxon>eudicotyledons</taxon>
        <taxon>Gunneridae</taxon>
        <taxon>Pentapetalae</taxon>
        <taxon>asterids</taxon>
        <taxon>lamiids</taxon>
        <taxon>Boraginales</taxon>
        <taxon>Boraginaceae</taxon>
        <taxon>Boraginoideae</taxon>
        <taxon>Lithospermeae</taxon>
        <taxon>Lithospermum</taxon>
    </lineage>
</organism>